<evidence type="ECO:0000313" key="6">
    <source>
        <dbReference type="Proteomes" id="UP000322553"/>
    </source>
</evidence>
<comment type="similarity">
    <text evidence="3">Belongs to the acetyltransferase family. RimJ subfamily.</text>
</comment>
<dbReference type="GO" id="GO:0005737">
    <property type="term" value="C:cytoplasm"/>
    <property type="evidence" value="ECO:0007669"/>
    <property type="project" value="TreeGrafter"/>
</dbReference>
<sequence>MMHVEIFQPREEHQSAFLAAVQRSESVFDRWVIPPNTPEKYADYLRRYSASTHYSYLARASDGTLIGCINLNEIVRGALQSAYLGYYAFYPNQGKGLMKEALSAVMSLAFDTHELH</sequence>
<gene>
    <name evidence="5" type="ORF">FY550_11465</name>
</gene>
<feature type="domain" description="N-acetyltransferase" evidence="4">
    <location>
        <begin position="8"/>
        <end position="115"/>
    </location>
</feature>
<dbReference type="KEGG" id="kuy:FY550_11465"/>
<evidence type="ECO:0000256" key="1">
    <source>
        <dbReference type="ARBA" id="ARBA00022679"/>
    </source>
</evidence>
<dbReference type="PANTHER" id="PTHR43792">
    <property type="entry name" value="GNAT FAMILY, PUTATIVE (AFU_ORTHOLOGUE AFUA_3G00765)-RELATED-RELATED"/>
    <property type="match status" value="1"/>
</dbReference>
<dbReference type="Proteomes" id="UP000322553">
    <property type="component" value="Chromosome"/>
</dbReference>
<dbReference type="Gene3D" id="3.40.630.30">
    <property type="match status" value="1"/>
</dbReference>
<organism evidence="5 6">
    <name type="scientific">Kushneria phosphatilytica</name>
    <dbReference type="NCBI Taxonomy" id="657387"/>
    <lineage>
        <taxon>Bacteria</taxon>
        <taxon>Pseudomonadati</taxon>
        <taxon>Pseudomonadota</taxon>
        <taxon>Gammaproteobacteria</taxon>
        <taxon>Oceanospirillales</taxon>
        <taxon>Halomonadaceae</taxon>
        <taxon>Kushneria</taxon>
    </lineage>
</organism>
<keyword evidence="1 5" id="KW-0808">Transferase</keyword>
<keyword evidence="6" id="KW-1185">Reference proteome</keyword>
<protein>
    <submittedName>
        <fullName evidence="5">GNAT family N-acetyltransferase</fullName>
    </submittedName>
</protein>
<accession>A0A5C1A0V6</accession>
<dbReference type="Pfam" id="PF13302">
    <property type="entry name" value="Acetyltransf_3"/>
    <property type="match status" value="1"/>
</dbReference>
<dbReference type="SUPFAM" id="SSF55729">
    <property type="entry name" value="Acyl-CoA N-acyltransferases (Nat)"/>
    <property type="match status" value="1"/>
</dbReference>
<name>A0A5C1A0V6_9GAMM</name>
<reference evidence="5 6" key="1">
    <citation type="submission" date="2019-08" db="EMBL/GenBank/DDBJ databases">
        <title>Complete genome sequence of Kushneria sp. YCWA18, a halophilic phosphate-solubilizing bacterium isolated from Daqiao saltern in China.</title>
        <authorList>
            <person name="Du G.-X."/>
            <person name="Qu L.-Y."/>
        </authorList>
    </citation>
    <scope>NUCLEOTIDE SEQUENCE [LARGE SCALE GENOMIC DNA]</scope>
    <source>
        <strain evidence="5 6">YCWA18</strain>
    </source>
</reference>
<keyword evidence="2" id="KW-0012">Acyltransferase</keyword>
<evidence type="ECO:0000256" key="2">
    <source>
        <dbReference type="ARBA" id="ARBA00023315"/>
    </source>
</evidence>
<evidence type="ECO:0000256" key="3">
    <source>
        <dbReference type="ARBA" id="ARBA00038502"/>
    </source>
</evidence>
<dbReference type="AlphaFoldDB" id="A0A5C1A0V6"/>
<dbReference type="RefSeq" id="WP_084388138.1">
    <property type="nucleotide sequence ID" value="NZ_CP043420.1"/>
</dbReference>
<dbReference type="InterPro" id="IPR000182">
    <property type="entry name" value="GNAT_dom"/>
</dbReference>
<dbReference type="GO" id="GO:0008999">
    <property type="term" value="F:protein-N-terminal-alanine acetyltransferase activity"/>
    <property type="evidence" value="ECO:0007669"/>
    <property type="project" value="TreeGrafter"/>
</dbReference>
<dbReference type="EMBL" id="CP043420">
    <property type="protein sequence ID" value="QEL11694.1"/>
    <property type="molecule type" value="Genomic_DNA"/>
</dbReference>
<dbReference type="PANTHER" id="PTHR43792:SF8">
    <property type="entry name" value="[RIBOSOMAL PROTEIN US5]-ALANINE N-ACETYLTRANSFERASE"/>
    <property type="match status" value="1"/>
</dbReference>
<dbReference type="OrthoDB" id="9801669at2"/>
<proteinExistence type="inferred from homology"/>
<evidence type="ECO:0000259" key="4">
    <source>
        <dbReference type="Pfam" id="PF13302"/>
    </source>
</evidence>
<dbReference type="InterPro" id="IPR051531">
    <property type="entry name" value="N-acetyltransferase"/>
</dbReference>
<dbReference type="InterPro" id="IPR016181">
    <property type="entry name" value="Acyl_CoA_acyltransferase"/>
</dbReference>
<evidence type="ECO:0000313" key="5">
    <source>
        <dbReference type="EMBL" id="QEL11694.1"/>
    </source>
</evidence>